<dbReference type="PROSITE" id="PS52029">
    <property type="entry name" value="LD_TPASE"/>
    <property type="match status" value="1"/>
</dbReference>
<dbReference type="InterPro" id="IPR005490">
    <property type="entry name" value="LD_TPept_cat_dom"/>
</dbReference>
<accession>A0ABW6AQ62</accession>
<name>A0ABW6AQ62_9BACT</name>
<evidence type="ECO:0000256" key="1">
    <source>
        <dbReference type="ARBA" id="ARBA00004752"/>
    </source>
</evidence>
<evidence type="ECO:0000256" key="5">
    <source>
        <dbReference type="ARBA" id="ARBA00022984"/>
    </source>
</evidence>
<gene>
    <name evidence="10" type="ORF">ACFS25_21465</name>
</gene>
<comment type="similarity">
    <text evidence="2">Belongs to the YkuD family.</text>
</comment>
<evidence type="ECO:0000259" key="9">
    <source>
        <dbReference type="PROSITE" id="PS52029"/>
    </source>
</evidence>
<evidence type="ECO:0000256" key="6">
    <source>
        <dbReference type="ARBA" id="ARBA00023316"/>
    </source>
</evidence>
<keyword evidence="6 7" id="KW-0961">Cell wall biogenesis/degradation</keyword>
<evidence type="ECO:0000313" key="10">
    <source>
        <dbReference type="EMBL" id="MFD2936365.1"/>
    </source>
</evidence>
<reference evidence="11" key="1">
    <citation type="journal article" date="2019" name="Int. J. Syst. Evol. Microbiol.">
        <title>The Global Catalogue of Microorganisms (GCM) 10K type strain sequencing project: providing services to taxonomists for standard genome sequencing and annotation.</title>
        <authorList>
            <consortium name="The Broad Institute Genomics Platform"/>
            <consortium name="The Broad Institute Genome Sequencing Center for Infectious Disease"/>
            <person name="Wu L."/>
            <person name="Ma J."/>
        </authorList>
    </citation>
    <scope>NUCLEOTIDE SEQUENCE [LARGE SCALE GENOMIC DNA]</scope>
    <source>
        <strain evidence="11">KCTC 52490</strain>
    </source>
</reference>
<dbReference type="SUPFAM" id="SSF141523">
    <property type="entry name" value="L,D-transpeptidase catalytic domain-like"/>
    <property type="match status" value="1"/>
</dbReference>
<keyword evidence="5 7" id="KW-0573">Peptidoglycan synthesis</keyword>
<dbReference type="CDD" id="cd16913">
    <property type="entry name" value="YkuD_like"/>
    <property type="match status" value="1"/>
</dbReference>
<dbReference type="PANTHER" id="PTHR41533:SF2">
    <property type="entry name" value="BLR7131 PROTEIN"/>
    <property type="match status" value="1"/>
</dbReference>
<keyword evidence="8" id="KW-0812">Transmembrane</keyword>
<evidence type="ECO:0000256" key="2">
    <source>
        <dbReference type="ARBA" id="ARBA00005992"/>
    </source>
</evidence>
<evidence type="ECO:0000256" key="8">
    <source>
        <dbReference type="SAM" id="Phobius"/>
    </source>
</evidence>
<keyword evidence="11" id="KW-1185">Reference proteome</keyword>
<keyword evidence="8" id="KW-0472">Membrane</keyword>
<sequence>MDTRKIRIGIAVIVGLVVIFFVVKQFIPNKTTKTNQAHVKPDEKKAELPVRQVAQLLHQACQYADSIGIDTTRYGSDSEVSESKLTNVLLEIRYGKKPSRMVFTGLHEKVDSAWAMKADPTTLATISSFAPYNQLVGYYSQLQKQGRTNPAMADSLRLIRQTLNFYRYINRFDPDQFVLVNIPAGELNVFDRTGKRLLPMQVIAGKPDKRTPCMATYIQDIVMYPYWNVPRNIALEEMLPRMKRNLAYIYNQNLQILDEKNHEVDPEDIDWDGMSTTNFPYRVRQASGCENSLGLLKFNLANPLAIYLHDTNSRDLFTTTNDRWRSHGCVRVQKPVELANLVLGAKTFDAEFMNKCLIDQKPRTLPIPKPFPVFIVYNTADIDADGKLRFYKDVYSLDK</sequence>
<dbReference type="InterPro" id="IPR052905">
    <property type="entry name" value="LD-transpeptidase_YkuD-like"/>
</dbReference>
<feature type="domain" description="L,D-TPase catalytic" evidence="9">
    <location>
        <begin position="176"/>
        <end position="350"/>
    </location>
</feature>
<comment type="caution">
    <text evidence="10">The sequence shown here is derived from an EMBL/GenBank/DDBJ whole genome shotgun (WGS) entry which is preliminary data.</text>
</comment>
<dbReference type="EMBL" id="JBHUOM010000023">
    <property type="protein sequence ID" value="MFD2936365.1"/>
    <property type="molecule type" value="Genomic_DNA"/>
</dbReference>
<comment type="pathway">
    <text evidence="1 7">Cell wall biogenesis; peptidoglycan biosynthesis.</text>
</comment>
<protein>
    <submittedName>
        <fullName evidence="10">L,D-transpeptidase family protein</fullName>
    </submittedName>
</protein>
<evidence type="ECO:0000256" key="3">
    <source>
        <dbReference type="ARBA" id="ARBA00022679"/>
    </source>
</evidence>
<organism evidence="10 11">
    <name type="scientific">Spirosoma flavum</name>
    <dbReference type="NCBI Taxonomy" id="2048557"/>
    <lineage>
        <taxon>Bacteria</taxon>
        <taxon>Pseudomonadati</taxon>
        <taxon>Bacteroidota</taxon>
        <taxon>Cytophagia</taxon>
        <taxon>Cytophagales</taxon>
        <taxon>Cytophagaceae</taxon>
        <taxon>Spirosoma</taxon>
    </lineage>
</organism>
<dbReference type="PANTHER" id="PTHR41533">
    <property type="entry name" value="L,D-TRANSPEPTIDASE HI_1667-RELATED"/>
    <property type="match status" value="1"/>
</dbReference>
<keyword evidence="3" id="KW-0808">Transferase</keyword>
<dbReference type="RefSeq" id="WP_381505092.1">
    <property type="nucleotide sequence ID" value="NZ_JBHUOM010000023.1"/>
</dbReference>
<feature type="active site" description="Nucleophile" evidence="7">
    <location>
        <position position="329"/>
    </location>
</feature>
<dbReference type="Gene3D" id="2.40.440.10">
    <property type="entry name" value="L,D-transpeptidase catalytic domain-like"/>
    <property type="match status" value="1"/>
</dbReference>
<dbReference type="Proteomes" id="UP001597512">
    <property type="component" value="Unassembled WGS sequence"/>
</dbReference>
<feature type="transmembrane region" description="Helical" evidence="8">
    <location>
        <begin position="6"/>
        <end position="23"/>
    </location>
</feature>
<keyword evidence="4 7" id="KW-0133">Cell shape</keyword>
<proteinExistence type="inferred from homology"/>
<feature type="active site" description="Proton donor/acceptor" evidence="7">
    <location>
        <position position="309"/>
    </location>
</feature>
<dbReference type="InterPro" id="IPR038063">
    <property type="entry name" value="Transpep_catalytic_dom"/>
</dbReference>
<evidence type="ECO:0000313" key="11">
    <source>
        <dbReference type="Proteomes" id="UP001597512"/>
    </source>
</evidence>
<evidence type="ECO:0000256" key="4">
    <source>
        <dbReference type="ARBA" id="ARBA00022960"/>
    </source>
</evidence>
<keyword evidence="8" id="KW-1133">Transmembrane helix</keyword>
<dbReference type="Pfam" id="PF03734">
    <property type="entry name" value="YkuD"/>
    <property type="match status" value="1"/>
</dbReference>
<evidence type="ECO:0000256" key="7">
    <source>
        <dbReference type="PROSITE-ProRule" id="PRU01373"/>
    </source>
</evidence>